<dbReference type="SUPFAM" id="SSF100950">
    <property type="entry name" value="NagB/RpiA/CoA transferase-like"/>
    <property type="match status" value="1"/>
</dbReference>
<dbReference type="PATRIC" id="fig|1121865.3.peg.1795"/>
<dbReference type="AlphaFoldDB" id="S0K3H7"/>
<evidence type="ECO:0000313" key="2">
    <source>
        <dbReference type="EMBL" id="EOW84047.1"/>
    </source>
</evidence>
<gene>
    <name evidence="2" type="ORF">I568_01494</name>
</gene>
<evidence type="ECO:0000259" key="1">
    <source>
        <dbReference type="Pfam" id="PF02589"/>
    </source>
</evidence>
<dbReference type="Pfam" id="PF02589">
    <property type="entry name" value="LUD_dom"/>
    <property type="match status" value="1"/>
</dbReference>
<name>S0K3H7_9ENTE</name>
<protein>
    <recommendedName>
        <fullName evidence="1">LUD domain-containing protein</fullName>
    </recommendedName>
</protein>
<dbReference type="OrthoDB" id="9794157at2"/>
<proteinExistence type="predicted"/>
<dbReference type="InterPro" id="IPR003741">
    <property type="entry name" value="LUD_dom"/>
</dbReference>
<dbReference type="EMBL" id="ASWJ01000006">
    <property type="protein sequence ID" value="EOW84047.1"/>
    <property type="molecule type" value="Genomic_DNA"/>
</dbReference>
<dbReference type="eggNOG" id="COG1556">
    <property type="taxonomic scope" value="Bacteria"/>
</dbReference>
<dbReference type="Gene3D" id="3.40.50.10420">
    <property type="entry name" value="NagB/RpiA/CoA transferase-like"/>
    <property type="match status" value="1"/>
</dbReference>
<accession>S0K3H7</accession>
<evidence type="ECO:0000313" key="3">
    <source>
        <dbReference type="Proteomes" id="UP000014113"/>
    </source>
</evidence>
<dbReference type="STRING" id="1121865.OMW_01851"/>
<reference evidence="2 3" key="1">
    <citation type="submission" date="2013-03" db="EMBL/GenBank/DDBJ databases">
        <title>The Genome Sequence of Enterococcus columbae ATCC_51263 (PacBio/Illumina hybrid assembly).</title>
        <authorList>
            <consortium name="The Broad Institute Genomics Platform"/>
            <consortium name="The Broad Institute Genome Sequencing Center for Infectious Disease"/>
            <person name="Earl A."/>
            <person name="Russ C."/>
            <person name="Gilmore M."/>
            <person name="Surin D."/>
            <person name="Walker B."/>
            <person name="Young S."/>
            <person name="Zeng Q."/>
            <person name="Gargeya S."/>
            <person name="Fitzgerald M."/>
            <person name="Haas B."/>
            <person name="Abouelleil A."/>
            <person name="Allen A.W."/>
            <person name="Alvarado L."/>
            <person name="Arachchi H.M."/>
            <person name="Berlin A.M."/>
            <person name="Chapman S.B."/>
            <person name="Gainer-Dewar J."/>
            <person name="Goldberg J."/>
            <person name="Griggs A."/>
            <person name="Gujja S."/>
            <person name="Hansen M."/>
            <person name="Howarth C."/>
            <person name="Imamovic A."/>
            <person name="Ireland A."/>
            <person name="Larimer J."/>
            <person name="McCowan C."/>
            <person name="Murphy C."/>
            <person name="Pearson M."/>
            <person name="Poon T.W."/>
            <person name="Priest M."/>
            <person name="Roberts A."/>
            <person name="Saif S."/>
            <person name="Shea T."/>
            <person name="Sisk P."/>
            <person name="Sykes S."/>
            <person name="Wortman J."/>
            <person name="Nusbaum C."/>
            <person name="Birren B."/>
        </authorList>
    </citation>
    <scope>NUCLEOTIDE SEQUENCE [LARGE SCALE GENOMIC DNA]</scope>
    <source>
        <strain evidence="2 3">ATCC 51263</strain>
    </source>
</reference>
<dbReference type="InterPro" id="IPR024185">
    <property type="entry name" value="FTHF_cligase-like_sf"/>
</dbReference>
<feature type="domain" description="LUD" evidence="1">
    <location>
        <begin position="52"/>
        <end position="232"/>
    </location>
</feature>
<dbReference type="RefSeq" id="WP_016183960.1">
    <property type="nucleotide sequence ID" value="NZ_JXKI01000003.1"/>
</dbReference>
<dbReference type="PANTHER" id="PTHR43682:SF1">
    <property type="entry name" value="LACTATE UTILIZATION PROTEIN C"/>
    <property type="match status" value="1"/>
</dbReference>
<sequence>MFADATEKQEAFLNKIAKKLDYTRHSLADEPFRPQNTINLQKLQGLSQDELLEVAKEQSDAIYTDFKVIKKADLAQSLQKILEEKGQGNYIIPDDPRFSEYQLNDLANHPHTYIWKKGAQYREENLEAANHANVGIAFAEYLLAESATVVFETHAGHGRTLQFLPQHFVAIVPKSQIVPRITQATADYNQKVLRGEKIGSNLSFISGPSNSGDIEMILVVGVHGPLSMTYLVLEDA</sequence>
<dbReference type="Proteomes" id="UP000014113">
    <property type="component" value="Unassembled WGS sequence"/>
</dbReference>
<organism evidence="2 3">
    <name type="scientific">Enterococcus columbae DSM 7374 = ATCC 51263</name>
    <dbReference type="NCBI Taxonomy" id="1121865"/>
    <lineage>
        <taxon>Bacteria</taxon>
        <taxon>Bacillati</taxon>
        <taxon>Bacillota</taxon>
        <taxon>Bacilli</taxon>
        <taxon>Lactobacillales</taxon>
        <taxon>Enterococcaceae</taxon>
        <taxon>Enterococcus</taxon>
    </lineage>
</organism>
<comment type="caution">
    <text evidence="2">The sequence shown here is derived from an EMBL/GenBank/DDBJ whole genome shotgun (WGS) entry which is preliminary data.</text>
</comment>
<keyword evidence="3" id="KW-1185">Reference proteome</keyword>
<dbReference type="PANTHER" id="PTHR43682">
    <property type="entry name" value="LACTATE UTILIZATION PROTEIN C"/>
    <property type="match status" value="1"/>
</dbReference>
<dbReference type="InterPro" id="IPR037171">
    <property type="entry name" value="NagB/RpiA_transferase-like"/>
</dbReference>